<sequence length="295" mass="32774">MPPEPQRRAIVVKQPATTDLDPSTPSSASMSTTGTMGQPVVQTIHRDPALFWWILLPITVVMVLTGILRHYAMTLLQSTPKKHDLAKIRQQRSLVRGVNLRTNAQVLSPPSFAARKAYMVQAYHEGKFLAEPELRGKPRPNPMSDPAAMEGMMGMMKGQMTMMIPQTLIMGWINAFFSGFVIMKLPFPLTPQFKSMLQSGVGTRDLDVRWVSSLSWYFLTLFGLQPVYNFILGSNNAANQVTQQMAMANGGGGGMMGPEQDPDKLFLSEAENLEVLEHRWILEGIEDRLVAKLGA</sequence>
<dbReference type="PANTHER" id="PTHR13116:SF5">
    <property type="entry name" value="ER MEMBRANE PROTEIN COMPLEX SUBUNIT 3"/>
    <property type="match status" value="1"/>
</dbReference>
<feature type="transmembrane region" description="Helical" evidence="9">
    <location>
        <begin position="214"/>
        <end position="232"/>
    </location>
</feature>
<keyword evidence="5 9" id="KW-1133">Transmembrane helix</keyword>
<comment type="similarity">
    <text evidence="2 7">Belongs to the EMC3 family.</text>
</comment>
<dbReference type="GO" id="GO:0034975">
    <property type="term" value="P:protein folding in endoplasmic reticulum"/>
    <property type="evidence" value="ECO:0007669"/>
    <property type="project" value="TreeGrafter"/>
</dbReference>
<dbReference type="Proteomes" id="UP000596902">
    <property type="component" value="Unassembled WGS sequence"/>
</dbReference>
<dbReference type="AlphaFoldDB" id="A0A8H7B2F5"/>
<protein>
    <recommendedName>
        <fullName evidence="3 7">ER membrane protein complex subunit 3</fullName>
    </recommendedName>
</protein>
<comment type="subcellular location">
    <subcellularLocation>
        <location evidence="1">Membrane</location>
        <topology evidence="1">Multi-pass membrane protein</topology>
    </subcellularLocation>
</comment>
<dbReference type="OrthoDB" id="6745403at2759"/>
<dbReference type="EMBL" id="JAAABM010000009">
    <property type="protein sequence ID" value="KAF7675136.1"/>
    <property type="molecule type" value="Genomic_DNA"/>
</dbReference>
<evidence type="ECO:0000256" key="3">
    <source>
        <dbReference type="ARBA" id="ARBA00020822"/>
    </source>
</evidence>
<gene>
    <name evidence="10" type="ORF">GT037_006899</name>
</gene>
<proteinExistence type="inferred from homology"/>
<evidence type="ECO:0000256" key="1">
    <source>
        <dbReference type="ARBA" id="ARBA00004141"/>
    </source>
</evidence>
<dbReference type="RefSeq" id="XP_038785418.1">
    <property type="nucleotide sequence ID" value="XM_038931946.1"/>
</dbReference>
<evidence type="ECO:0000256" key="4">
    <source>
        <dbReference type="ARBA" id="ARBA00022692"/>
    </source>
</evidence>
<evidence type="ECO:0000256" key="7">
    <source>
        <dbReference type="PIRNR" id="PIRNR010045"/>
    </source>
</evidence>
<keyword evidence="11" id="KW-1185">Reference proteome</keyword>
<dbReference type="GO" id="GO:0072546">
    <property type="term" value="C:EMC complex"/>
    <property type="evidence" value="ECO:0007669"/>
    <property type="project" value="TreeGrafter"/>
</dbReference>
<accession>A0A8H7B2F5</accession>
<dbReference type="SMART" id="SM01415">
    <property type="entry name" value="DUF106"/>
    <property type="match status" value="1"/>
</dbReference>
<dbReference type="Pfam" id="PF01956">
    <property type="entry name" value="EMC3_TMCO1"/>
    <property type="match status" value="1"/>
</dbReference>
<dbReference type="InterPro" id="IPR008568">
    <property type="entry name" value="EMC3"/>
</dbReference>
<organism evidence="10 11">
    <name type="scientific">Alternaria burnsii</name>
    <dbReference type="NCBI Taxonomy" id="1187904"/>
    <lineage>
        <taxon>Eukaryota</taxon>
        <taxon>Fungi</taxon>
        <taxon>Dikarya</taxon>
        <taxon>Ascomycota</taxon>
        <taxon>Pezizomycotina</taxon>
        <taxon>Dothideomycetes</taxon>
        <taxon>Pleosporomycetidae</taxon>
        <taxon>Pleosporales</taxon>
        <taxon>Pleosporineae</taxon>
        <taxon>Pleosporaceae</taxon>
        <taxon>Alternaria</taxon>
        <taxon>Alternaria sect. Alternaria</taxon>
    </lineage>
</organism>
<evidence type="ECO:0000256" key="6">
    <source>
        <dbReference type="ARBA" id="ARBA00023136"/>
    </source>
</evidence>
<reference evidence="10" key="1">
    <citation type="submission" date="2020-01" db="EMBL/GenBank/DDBJ databases">
        <authorList>
            <person name="Feng Z.H.Z."/>
        </authorList>
    </citation>
    <scope>NUCLEOTIDE SEQUENCE</scope>
    <source>
        <strain evidence="10">CBS107.38</strain>
    </source>
</reference>
<comment type="caution">
    <text evidence="10">The sequence shown here is derived from an EMBL/GenBank/DDBJ whole genome shotgun (WGS) entry which is preliminary data.</text>
</comment>
<evidence type="ECO:0000313" key="11">
    <source>
        <dbReference type="Proteomes" id="UP000596902"/>
    </source>
</evidence>
<dbReference type="PIRSF" id="PIRSF010045">
    <property type="entry name" value="DUF850_TM_euk"/>
    <property type="match status" value="1"/>
</dbReference>
<dbReference type="InterPro" id="IPR002809">
    <property type="entry name" value="EMC3/TMCO1"/>
</dbReference>
<dbReference type="PANTHER" id="PTHR13116">
    <property type="entry name" value="ER MEMBRANE PROTEIN COMPLEX SUBUNIT 3"/>
    <property type="match status" value="1"/>
</dbReference>
<dbReference type="GeneID" id="62205124"/>
<reference evidence="10" key="2">
    <citation type="submission" date="2020-08" db="EMBL/GenBank/DDBJ databases">
        <title>Draft Genome Sequence of Cumin Blight Pathogen Alternaria burnsii.</title>
        <authorList>
            <person name="Feng Z."/>
        </authorList>
    </citation>
    <scope>NUCLEOTIDE SEQUENCE</scope>
    <source>
        <strain evidence="10">CBS107.38</strain>
    </source>
</reference>
<evidence type="ECO:0000256" key="9">
    <source>
        <dbReference type="SAM" id="Phobius"/>
    </source>
</evidence>
<evidence type="ECO:0000256" key="2">
    <source>
        <dbReference type="ARBA" id="ARBA00005376"/>
    </source>
</evidence>
<comment type="function">
    <text evidence="7">The EMC seems to be required for efficient folding of proteins in the endoplasmic reticulum (ER).</text>
</comment>
<evidence type="ECO:0000313" key="10">
    <source>
        <dbReference type="EMBL" id="KAF7675136.1"/>
    </source>
</evidence>
<keyword evidence="6 9" id="KW-0472">Membrane</keyword>
<evidence type="ECO:0000256" key="8">
    <source>
        <dbReference type="SAM" id="MobiDB-lite"/>
    </source>
</evidence>
<feature type="transmembrane region" description="Helical" evidence="9">
    <location>
        <begin position="50"/>
        <end position="72"/>
    </location>
</feature>
<feature type="transmembrane region" description="Helical" evidence="9">
    <location>
        <begin position="162"/>
        <end position="183"/>
    </location>
</feature>
<name>A0A8H7B2F5_9PLEO</name>
<evidence type="ECO:0000256" key="5">
    <source>
        <dbReference type="ARBA" id="ARBA00022989"/>
    </source>
</evidence>
<feature type="region of interest" description="Disordered" evidence="8">
    <location>
        <begin position="15"/>
        <end position="35"/>
    </location>
</feature>
<keyword evidence="4 9" id="KW-0812">Transmembrane</keyword>
<feature type="compositionally biased region" description="Low complexity" evidence="8">
    <location>
        <begin position="22"/>
        <end position="35"/>
    </location>
</feature>